<protein>
    <submittedName>
        <fullName evidence="6">LysR family transcriptional regulator</fullName>
    </submittedName>
</protein>
<reference evidence="7" key="2">
    <citation type="journal article" date="2020" name="Antonie Van Leeuwenhoek">
        <title>Labilibaculum antarcticum sp. nov., a novel facultative anaerobic, psychrotorelant bacterium isolated from marine sediment of Antarctica.</title>
        <authorList>
            <person name="Watanabe M."/>
            <person name="Kojima H."/>
            <person name="Fukui M."/>
        </authorList>
    </citation>
    <scope>NUCLEOTIDE SEQUENCE [LARGE SCALE GENOMIC DNA]</scope>
    <source>
        <strain evidence="7">SPP2</strain>
    </source>
</reference>
<evidence type="ECO:0000256" key="4">
    <source>
        <dbReference type="ARBA" id="ARBA00023163"/>
    </source>
</evidence>
<evidence type="ECO:0000259" key="5">
    <source>
        <dbReference type="PROSITE" id="PS50931"/>
    </source>
</evidence>
<sequence length="302" mass="34646">MVNLEWYRTFKAIYEKGTLTAAAQVLFISQPGVSLHLSSLESYTGAKLFDRVSKKMIPTERGKVLYNGLIEPLLKLEEIERHFHKSTENDIPTISIGMCFETFQHILERHLHTLNFNVISSFSDYQSSLMKLEKGIVDVVITSQKTEIKGIQYIPVGKEAIVLIGSNDIDKDAFNKTIKTKSKSDILTFIKEKKWYGASSDNVHLKRFWQANFNSSPDFRANYIVPNFKSIINSLCIGSGLAIVPDFLCKREFEDGKLQLLWRGNSPITNQLYFACRKNSIYENQLNEILKIFKKEMDLDPK</sequence>
<dbReference type="PROSITE" id="PS50931">
    <property type="entry name" value="HTH_LYSR"/>
    <property type="match status" value="1"/>
</dbReference>
<dbReference type="Gene3D" id="3.40.190.290">
    <property type="match status" value="1"/>
</dbReference>
<dbReference type="AlphaFoldDB" id="A0A1Y1CPA2"/>
<proteinExistence type="inferred from homology"/>
<dbReference type="SUPFAM" id="SSF53850">
    <property type="entry name" value="Periplasmic binding protein-like II"/>
    <property type="match status" value="1"/>
</dbReference>
<dbReference type="InterPro" id="IPR036388">
    <property type="entry name" value="WH-like_DNA-bd_sf"/>
</dbReference>
<dbReference type="Pfam" id="PF00126">
    <property type="entry name" value="HTH_1"/>
    <property type="match status" value="1"/>
</dbReference>
<dbReference type="PANTHER" id="PTHR30126">
    <property type="entry name" value="HTH-TYPE TRANSCRIPTIONAL REGULATOR"/>
    <property type="match status" value="1"/>
</dbReference>
<dbReference type="PANTHER" id="PTHR30126:SF40">
    <property type="entry name" value="HTH-TYPE TRANSCRIPTIONAL REGULATOR GLTR"/>
    <property type="match status" value="1"/>
</dbReference>
<dbReference type="InterPro" id="IPR005119">
    <property type="entry name" value="LysR_subst-bd"/>
</dbReference>
<dbReference type="SUPFAM" id="SSF46785">
    <property type="entry name" value="Winged helix' DNA-binding domain"/>
    <property type="match status" value="1"/>
</dbReference>
<dbReference type="PRINTS" id="PR00039">
    <property type="entry name" value="HTHLYSR"/>
</dbReference>
<keyword evidence="4" id="KW-0804">Transcription</keyword>
<dbReference type="EMBL" id="AP018042">
    <property type="protein sequence ID" value="BAX81071.1"/>
    <property type="molecule type" value="Genomic_DNA"/>
</dbReference>
<comment type="similarity">
    <text evidence="1">Belongs to the LysR transcriptional regulatory family.</text>
</comment>
<dbReference type="Proteomes" id="UP000218267">
    <property type="component" value="Chromosome"/>
</dbReference>
<evidence type="ECO:0000256" key="3">
    <source>
        <dbReference type="ARBA" id="ARBA00023125"/>
    </source>
</evidence>
<accession>A0A1Y1CPA2</accession>
<dbReference type="KEGG" id="mbas:ALGA_2759"/>
<evidence type="ECO:0000256" key="1">
    <source>
        <dbReference type="ARBA" id="ARBA00009437"/>
    </source>
</evidence>
<reference evidence="6 7" key="1">
    <citation type="journal article" date="2018" name="Mar. Genomics">
        <title>Complete genome sequence of Marinifilaceae bacterium strain SPP2, isolated from the Antarctic marine sediment.</title>
        <authorList>
            <person name="Watanabe M."/>
            <person name="Kojima H."/>
            <person name="Fukui M."/>
        </authorList>
    </citation>
    <scope>NUCLEOTIDE SEQUENCE [LARGE SCALE GENOMIC DNA]</scope>
    <source>
        <strain evidence="6 7">SPP2</strain>
    </source>
</reference>
<dbReference type="Gene3D" id="1.10.10.10">
    <property type="entry name" value="Winged helix-like DNA-binding domain superfamily/Winged helix DNA-binding domain"/>
    <property type="match status" value="1"/>
</dbReference>
<dbReference type="GO" id="GO:0000976">
    <property type="term" value="F:transcription cis-regulatory region binding"/>
    <property type="evidence" value="ECO:0007669"/>
    <property type="project" value="TreeGrafter"/>
</dbReference>
<dbReference type="Pfam" id="PF03466">
    <property type="entry name" value="LysR_substrate"/>
    <property type="match status" value="1"/>
</dbReference>
<keyword evidence="2" id="KW-0805">Transcription regulation</keyword>
<organism evidence="6 7">
    <name type="scientific">Labilibaculum antarcticum</name>
    <dbReference type="NCBI Taxonomy" id="1717717"/>
    <lineage>
        <taxon>Bacteria</taxon>
        <taxon>Pseudomonadati</taxon>
        <taxon>Bacteroidota</taxon>
        <taxon>Bacteroidia</taxon>
        <taxon>Marinilabiliales</taxon>
        <taxon>Marinifilaceae</taxon>
        <taxon>Labilibaculum</taxon>
    </lineage>
</organism>
<dbReference type="InterPro" id="IPR036390">
    <property type="entry name" value="WH_DNA-bd_sf"/>
</dbReference>
<keyword evidence="3" id="KW-0238">DNA-binding</keyword>
<gene>
    <name evidence="6" type="ORF">ALGA_2759</name>
</gene>
<dbReference type="InterPro" id="IPR000847">
    <property type="entry name" value="LysR_HTH_N"/>
</dbReference>
<dbReference type="GO" id="GO:0003700">
    <property type="term" value="F:DNA-binding transcription factor activity"/>
    <property type="evidence" value="ECO:0007669"/>
    <property type="project" value="InterPro"/>
</dbReference>
<dbReference type="RefSeq" id="WP_096430054.1">
    <property type="nucleotide sequence ID" value="NZ_AP018042.1"/>
</dbReference>
<keyword evidence="7" id="KW-1185">Reference proteome</keyword>
<dbReference type="OrthoDB" id="9785745at2"/>
<evidence type="ECO:0000313" key="7">
    <source>
        <dbReference type="Proteomes" id="UP000218267"/>
    </source>
</evidence>
<evidence type="ECO:0000313" key="6">
    <source>
        <dbReference type="EMBL" id="BAX81071.1"/>
    </source>
</evidence>
<evidence type="ECO:0000256" key="2">
    <source>
        <dbReference type="ARBA" id="ARBA00023015"/>
    </source>
</evidence>
<name>A0A1Y1CPA2_9BACT</name>
<feature type="domain" description="HTH lysR-type" evidence="5">
    <location>
        <begin position="2"/>
        <end position="59"/>
    </location>
</feature>